<evidence type="ECO:0000313" key="2">
    <source>
        <dbReference type="Proteomes" id="UP000254000"/>
    </source>
</evidence>
<dbReference type="AlphaFoldDB" id="A0A369LY16"/>
<evidence type="ECO:0008006" key="3">
    <source>
        <dbReference type="Google" id="ProtNLM"/>
    </source>
</evidence>
<evidence type="ECO:0000313" key="1">
    <source>
        <dbReference type="EMBL" id="RDB63517.1"/>
    </source>
</evidence>
<reference evidence="1 2" key="1">
    <citation type="journal article" date="2018" name="Elife">
        <title>Discovery and characterization of a prevalent human gut bacterial enzyme sufficient for the inactivation of a family of plant toxins.</title>
        <authorList>
            <person name="Koppel N."/>
            <person name="Bisanz J.E."/>
            <person name="Pandelia M.E."/>
            <person name="Turnbaugh P.J."/>
            <person name="Balskus E.P."/>
        </authorList>
    </citation>
    <scope>NUCLEOTIDE SEQUENCE [LARGE SCALE GENOMIC DNA]</scope>
    <source>
        <strain evidence="1 2">3C</strain>
    </source>
</reference>
<dbReference type="GeneID" id="78360349"/>
<sequence length="137" mass="15239">MSDQYRWELREVLGCPFLRVLAPKGAEKTFLDKFAEKRQNREAAVYVAKTLQQVVRDGIARSLTVGRIKRLKGNIVEVKAQGTVIRCLAYCSTGGLMLVLLSVERTHQGSGNMHPLIEEAERKAAIVEALIDEGKEG</sequence>
<dbReference type="Proteomes" id="UP000254000">
    <property type="component" value="Unassembled WGS sequence"/>
</dbReference>
<name>A0A369LY16_9ACTN</name>
<accession>A0A369LY16</accession>
<keyword evidence="2" id="KW-1185">Reference proteome</keyword>
<dbReference type="EMBL" id="PPTS01000007">
    <property type="protein sequence ID" value="RDB63517.1"/>
    <property type="molecule type" value="Genomic_DNA"/>
</dbReference>
<comment type="caution">
    <text evidence="1">The sequence shown here is derived from an EMBL/GenBank/DDBJ whole genome shotgun (WGS) entry which is preliminary data.</text>
</comment>
<protein>
    <recommendedName>
        <fullName evidence="3">Addiction module toxin RelE</fullName>
    </recommendedName>
</protein>
<gene>
    <name evidence="1" type="ORF">C1877_11660</name>
</gene>
<organism evidence="1 2">
    <name type="scientific">Gordonibacter pamelaeae</name>
    <dbReference type="NCBI Taxonomy" id="471189"/>
    <lineage>
        <taxon>Bacteria</taxon>
        <taxon>Bacillati</taxon>
        <taxon>Actinomycetota</taxon>
        <taxon>Coriobacteriia</taxon>
        <taxon>Eggerthellales</taxon>
        <taxon>Eggerthellaceae</taxon>
        <taxon>Gordonibacter</taxon>
    </lineage>
</organism>
<dbReference type="RefSeq" id="WP_015538828.1">
    <property type="nucleotide sequence ID" value="NZ_CABMMS010000007.1"/>
</dbReference>
<proteinExistence type="predicted"/>